<protein>
    <submittedName>
        <fullName evidence="1">Zinc-binding dehydrogenase</fullName>
    </submittedName>
</protein>
<proteinExistence type="predicted"/>
<dbReference type="Pfam" id="PF13602">
    <property type="entry name" value="ADH_zinc_N_2"/>
    <property type="match status" value="1"/>
</dbReference>
<name>A0ABX1JER6_9PSEU</name>
<accession>A0ABX1JER6</accession>
<reference evidence="1 2" key="1">
    <citation type="submission" date="2020-04" db="EMBL/GenBank/DDBJ databases">
        <title>Novel species.</title>
        <authorList>
            <person name="Teo W.F.A."/>
            <person name="Lipun K."/>
            <person name="Srisuk N."/>
            <person name="Duangmal K."/>
        </authorList>
    </citation>
    <scope>NUCLEOTIDE SEQUENCE [LARGE SCALE GENOMIC DNA]</scope>
    <source>
        <strain evidence="1 2">K13G38</strain>
    </source>
</reference>
<keyword evidence="2" id="KW-1185">Reference proteome</keyword>
<organism evidence="1 2">
    <name type="scientific">Amycolatopsis acididurans</name>
    <dbReference type="NCBI Taxonomy" id="2724524"/>
    <lineage>
        <taxon>Bacteria</taxon>
        <taxon>Bacillati</taxon>
        <taxon>Actinomycetota</taxon>
        <taxon>Actinomycetes</taxon>
        <taxon>Pseudonocardiales</taxon>
        <taxon>Pseudonocardiaceae</taxon>
        <taxon>Amycolatopsis</taxon>
    </lineage>
</organism>
<sequence>MVDRTYSLRQAPEAIRCLREGRPRGKVVITV</sequence>
<gene>
    <name evidence="1" type="ORF">HFP15_35815</name>
</gene>
<evidence type="ECO:0000313" key="2">
    <source>
        <dbReference type="Proteomes" id="UP000715441"/>
    </source>
</evidence>
<dbReference type="Proteomes" id="UP000715441">
    <property type="component" value="Unassembled WGS sequence"/>
</dbReference>
<comment type="caution">
    <text evidence="1">The sequence shown here is derived from an EMBL/GenBank/DDBJ whole genome shotgun (WGS) entry which is preliminary data.</text>
</comment>
<dbReference type="Gene3D" id="3.90.180.10">
    <property type="entry name" value="Medium-chain alcohol dehydrogenases, catalytic domain"/>
    <property type="match status" value="1"/>
</dbReference>
<evidence type="ECO:0000313" key="1">
    <source>
        <dbReference type="EMBL" id="NKQ58233.1"/>
    </source>
</evidence>
<dbReference type="EMBL" id="JAAXLS010000051">
    <property type="protein sequence ID" value="NKQ58233.1"/>
    <property type="molecule type" value="Genomic_DNA"/>
</dbReference>